<feature type="domain" description="HNH nuclease" evidence="1">
    <location>
        <begin position="86"/>
        <end position="117"/>
    </location>
</feature>
<organism evidence="2">
    <name type="scientific">Myoviridae sp. ctkfK18</name>
    <dbReference type="NCBI Taxonomy" id="2825165"/>
    <lineage>
        <taxon>Viruses</taxon>
        <taxon>Duplodnaviria</taxon>
        <taxon>Heunggongvirae</taxon>
        <taxon>Uroviricota</taxon>
        <taxon>Caudoviricetes</taxon>
    </lineage>
</organism>
<evidence type="ECO:0000259" key="1">
    <source>
        <dbReference type="Pfam" id="PF13392"/>
    </source>
</evidence>
<dbReference type="SUPFAM" id="SSF54060">
    <property type="entry name" value="His-Me finger endonucleases"/>
    <property type="match status" value="1"/>
</dbReference>
<dbReference type="EMBL" id="BK016265">
    <property type="protein sequence ID" value="DAG05786.1"/>
    <property type="molecule type" value="Genomic_DNA"/>
</dbReference>
<sequence>MVNKNIYVSGRYYNNYYIFKEDYVILQMIRKRDLVITETIIDIDDVNKCKELIWYPHNDKSQASHLIYIRNKDKHRLHRYIIGEDKIEAGKVVDHINRNTLDNRKSNLRIVTVFENNQNIGMNGRNTSGVKGVFYDKHRSKWVANLYRNGKTHFVRCDTLDEAINARIKLENEIKIIY</sequence>
<dbReference type="InterPro" id="IPR044925">
    <property type="entry name" value="His-Me_finger_sf"/>
</dbReference>
<dbReference type="Gene3D" id="1.20.5.2050">
    <property type="match status" value="1"/>
</dbReference>
<evidence type="ECO:0000313" key="2">
    <source>
        <dbReference type="EMBL" id="DAG05786.1"/>
    </source>
</evidence>
<reference evidence="2" key="1">
    <citation type="journal article" date="2021" name="Proc. Natl. Acad. Sci. U.S.A.">
        <title>A Catalog of Tens of Thousands of Viruses from Human Metagenomes Reveals Hidden Associations with Chronic Diseases.</title>
        <authorList>
            <person name="Tisza M.J."/>
            <person name="Buck C.B."/>
        </authorList>
    </citation>
    <scope>NUCLEOTIDE SEQUENCE</scope>
    <source>
        <strain evidence="2">CtkfK18</strain>
    </source>
</reference>
<keyword evidence="2" id="KW-0255">Endonuclease</keyword>
<dbReference type="Pfam" id="PF13392">
    <property type="entry name" value="HNH_3"/>
    <property type="match status" value="1"/>
</dbReference>
<name>A0A8S5VG92_9CAUD</name>
<dbReference type="GO" id="GO:0004519">
    <property type="term" value="F:endonuclease activity"/>
    <property type="evidence" value="ECO:0007669"/>
    <property type="project" value="UniProtKB-KW"/>
</dbReference>
<accession>A0A8S5VG92</accession>
<protein>
    <submittedName>
        <fullName evidence="2">Endonuclease</fullName>
    </submittedName>
</protein>
<proteinExistence type="predicted"/>
<keyword evidence="2" id="KW-0378">Hydrolase</keyword>
<dbReference type="Gene3D" id="3.90.75.20">
    <property type="match status" value="1"/>
</dbReference>
<keyword evidence="2" id="KW-0540">Nuclease</keyword>
<dbReference type="InterPro" id="IPR003615">
    <property type="entry name" value="HNH_nuc"/>
</dbReference>